<name>A0A382Y982_9ZZZZ</name>
<sequence>MTQISVVIVNYNSGDILQDCLLSVLR</sequence>
<dbReference type="AlphaFoldDB" id="A0A382Y982"/>
<reference evidence="1" key="1">
    <citation type="submission" date="2018-05" db="EMBL/GenBank/DDBJ databases">
        <authorList>
            <person name="Lanie J.A."/>
            <person name="Ng W.-L."/>
            <person name="Kazmierczak K.M."/>
            <person name="Andrzejewski T.M."/>
            <person name="Davidsen T.M."/>
            <person name="Wayne K.J."/>
            <person name="Tettelin H."/>
            <person name="Glass J.I."/>
            <person name="Rusch D."/>
            <person name="Podicherti R."/>
            <person name="Tsui H.-C.T."/>
            <person name="Winkler M.E."/>
        </authorList>
    </citation>
    <scope>NUCLEOTIDE SEQUENCE</scope>
</reference>
<dbReference type="EMBL" id="UINC01173771">
    <property type="protein sequence ID" value="SVD79549.1"/>
    <property type="molecule type" value="Genomic_DNA"/>
</dbReference>
<accession>A0A382Y982</accession>
<proteinExistence type="predicted"/>
<evidence type="ECO:0000313" key="1">
    <source>
        <dbReference type="EMBL" id="SVD79549.1"/>
    </source>
</evidence>
<organism evidence="1">
    <name type="scientific">marine metagenome</name>
    <dbReference type="NCBI Taxonomy" id="408172"/>
    <lineage>
        <taxon>unclassified sequences</taxon>
        <taxon>metagenomes</taxon>
        <taxon>ecological metagenomes</taxon>
    </lineage>
</organism>
<feature type="non-terminal residue" evidence="1">
    <location>
        <position position="26"/>
    </location>
</feature>
<protein>
    <submittedName>
        <fullName evidence="1">Uncharacterized protein</fullName>
    </submittedName>
</protein>
<gene>
    <name evidence="1" type="ORF">METZ01_LOCUS432403</name>
</gene>